<evidence type="ECO:0000313" key="2">
    <source>
        <dbReference type="Proteomes" id="UP001552502"/>
    </source>
</evidence>
<dbReference type="Proteomes" id="UP001552502">
    <property type="component" value="Unassembled WGS sequence"/>
</dbReference>
<name>A0ABV3IKS4_9BACI</name>
<dbReference type="EMBL" id="JBEGIE010000108">
    <property type="protein sequence ID" value="MEV4914870.1"/>
    <property type="molecule type" value="Genomic_DNA"/>
</dbReference>
<accession>A0ABV3IKS4</accession>
<feature type="non-terminal residue" evidence="1">
    <location>
        <position position="1"/>
    </location>
</feature>
<organism evidence="1 2">
    <name type="scientific">Bacillus proteolyticus</name>
    <dbReference type="NCBI Taxonomy" id="2026192"/>
    <lineage>
        <taxon>Bacteria</taxon>
        <taxon>Bacillati</taxon>
        <taxon>Bacillota</taxon>
        <taxon>Bacilli</taxon>
        <taxon>Bacillales</taxon>
        <taxon>Bacillaceae</taxon>
        <taxon>Bacillus</taxon>
        <taxon>Bacillus cereus group</taxon>
    </lineage>
</organism>
<protein>
    <submittedName>
        <fullName evidence="1">Cell wall-binding protein</fullName>
    </submittedName>
</protein>
<keyword evidence="2" id="KW-1185">Reference proteome</keyword>
<gene>
    <name evidence="1" type="ORF">MRBLBA1_005904</name>
</gene>
<proteinExistence type="predicted"/>
<comment type="caution">
    <text evidence="1">The sequence shown here is derived from an EMBL/GenBank/DDBJ whole genome shotgun (WGS) entry which is preliminary data.</text>
</comment>
<reference evidence="1 2" key="1">
    <citation type="journal article" date="2023" name="Proc. Natl. Acad. Sci. U.S.A.">
        <title>Bacterial tolerance to host-exuded specialized metabolites structures the maize root microbiome.</title>
        <authorList>
            <person name="Thoenen L."/>
            <person name="Giroud C."/>
            <person name="Kreuzer M."/>
            <person name="Waelchli J."/>
            <person name="Gfeller V."/>
            <person name="Deslandes-Herold G."/>
            <person name="Mateo P."/>
            <person name="Robert C.A.M."/>
            <person name="Ahrens C.H."/>
            <person name="Rubio-Somoza I."/>
            <person name="Bruggmann R."/>
            <person name="Erb M."/>
            <person name="Schlaeppi K."/>
        </authorList>
    </citation>
    <scope>NUCLEOTIDE SEQUENCE [LARGE SCALE GENOMIC DNA]</scope>
    <source>
        <strain evidence="1 2">LBA1-1-1.1</strain>
    </source>
</reference>
<feature type="non-terminal residue" evidence="1">
    <location>
        <position position="186"/>
    </location>
</feature>
<evidence type="ECO:0000313" key="1">
    <source>
        <dbReference type="EMBL" id="MEV4914870.1"/>
    </source>
</evidence>
<sequence>DYLFDQIANKLSDKQKQLITLTSKPVSKDVLDNYVNNDPKARADFYDRLSDVLAERTNVLETSMELPFIKLNDGKPYQIIPYKKGTNKVIVKTGSKYLSGKEGNGPQYSDSLGDDEVFELVQIGNSNDGKFQFRLNNKNGVSLAGNQYISGFATDWSFKSEIRFDDKSNNEINNWLIEWYPGKENE</sequence>